<comment type="caution">
    <text evidence="2">The sequence shown here is derived from an EMBL/GenBank/DDBJ whole genome shotgun (WGS) entry which is preliminary data.</text>
</comment>
<dbReference type="RefSeq" id="WP_264512221.1">
    <property type="nucleotide sequence ID" value="NZ_JAPDDR010000003.1"/>
</dbReference>
<feature type="domain" description="GIY-YIG" evidence="1">
    <location>
        <begin position="36"/>
        <end position="116"/>
    </location>
</feature>
<dbReference type="InterPro" id="IPR035901">
    <property type="entry name" value="GIY-YIG_endonuc_sf"/>
</dbReference>
<dbReference type="InterPro" id="IPR000305">
    <property type="entry name" value="GIY-YIG_endonuc"/>
</dbReference>
<dbReference type="EMBL" id="JAPDDR010000003">
    <property type="protein sequence ID" value="MCW1913107.1"/>
    <property type="molecule type" value="Genomic_DNA"/>
</dbReference>
<dbReference type="CDD" id="cd10434">
    <property type="entry name" value="GIY-YIG_UvrC_Cho"/>
    <property type="match status" value="1"/>
</dbReference>
<keyword evidence="2" id="KW-0540">Nuclease</keyword>
<dbReference type="Gene3D" id="3.40.1440.10">
    <property type="entry name" value="GIY-YIG endonuclease"/>
    <property type="match status" value="1"/>
</dbReference>
<keyword evidence="2" id="KW-0378">Hydrolase</keyword>
<name>A0ABT3FZV2_9BACT</name>
<keyword evidence="3" id="KW-1185">Reference proteome</keyword>
<dbReference type="PROSITE" id="PS50164">
    <property type="entry name" value="GIY_YIG"/>
    <property type="match status" value="1"/>
</dbReference>
<gene>
    <name evidence="2" type="ORF">OJ996_05965</name>
</gene>
<dbReference type="GO" id="GO:0004519">
    <property type="term" value="F:endonuclease activity"/>
    <property type="evidence" value="ECO:0007669"/>
    <property type="project" value="UniProtKB-KW"/>
</dbReference>
<dbReference type="InterPro" id="IPR050066">
    <property type="entry name" value="UvrABC_protein_C"/>
</dbReference>
<dbReference type="Pfam" id="PF01541">
    <property type="entry name" value="GIY-YIG"/>
    <property type="match status" value="1"/>
</dbReference>
<sequence>MPESPVITRSKQPGLFSLENVLTQRFGRDFFLNLPELPGVYFFTDRTDKLLYIGQSASLRGRLGSYRHVVEGRHPRRTLRLVARIHRIDWEICESPACAIARESELLLQHRPPFNRAGVWIGQPWWLDGGVVSGRLRLQVQRQQGEIGPLSPGFRHLFGVLARCVYRAACPDTPIHRYPCGLIRPSAPLSLSLVLPDPAWAWQTLASAARGDAADLLALLDAIPPAASLPEQEFWTDQRDQLQSYAAKATRVLLPPSALAPDPSLLPLELSL</sequence>
<protein>
    <submittedName>
        <fullName evidence="2">Nucleotide excision repair endonuclease</fullName>
    </submittedName>
</protein>
<dbReference type="PANTHER" id="PTHR30562">
    <property type="entry name" value="UVRC/OXIDOREDUCTASE"/>
    <property type="match status" value="1"/>
</dbReference>
<evidence type="ECO:0000259" key="1">
    <source>
        <dbReference type="PROSITE" id="PS50164"/>
    </source>
</evidence>
<keyword evidence="2" id="KW-0255">Endonuclease</keyword>
<evidence type="ECO:0000313" key="2">
    <source>
        <dbReference type="EMBL" id="MCW1913107.1"/>
    </source>
</evidence>
<dbReference type="PANTHER" id="PTHR30562:SF1">
    <property type="entry name" value="UVRABC SYSTEM PROTEIN C"/>
    <property type="match status" value="1"/>
</dbReference>
<dbReference type="SUPFAM" id="SSF82771">
    <property type="entry name" value="GIY-YIG endonuclease"/>
    <property type="match status" value="1"/>
</dbReference>
<proteinExistence type="predicted"/>
<dbReference type="Proteomes" id="UP001165653">
    <property type="component" value="Unassembled WGS sequence"/>
</dbReference>
<organism evidence="2 3">
    <name type="scientific">Luteolibacter rhizosphaerae</name>
    <dbReference type="NCBI Taxonomy" id="2989719"/>
    <lineage>
        <taxon>Bacteria</taxon>
        <taxon>Pseudomonadati</taxon>
        <taxon>Verrucomicrobiota</taxon>
        <taxon>Verrucomicrobiia</taxon>
        <taxon>Verrucomicrobiales</taxon>
        <taxon>Verrucomicrobiaceae</taxon>
        <taxon>Luteolibacter</taxon>
    </lineage>
</organism>
<accession>A0ABT3FZV2</accession>
<evidence type="ECO:0000313" key="3">
    <source>
        <dbReference type="Proteomes" id="UP001165653"/>
    </source>
</evidence>
<dbReference type="SMART" id="SM00465">
    <property type="entry name" value="GIYc"/>
    <property type="match status" value="1"/>
</dbReference>
<reference evidence="2" key="1">
    <citation type="submission" date="2022-10" db="EMBL/GenBank/DDBJ databases">
        <title>Luteolibacter sp. GHJ8, whole genome shotgun sequencing project.</title>
        <authorList>
            <person name="Zhao G."/>
            <person name="Shen L."/>
        </authorList>
    </citation>
    <scope>NUCLEOTIDE SEQUENCE</scope>
    <source>
        <strain evidence="2">GHJ8</strain>
    </source>
</reference>
<dbReference type="InterPro" id="IPR047296">
    <property type="entry name" value="GIY-YIG_UvrC_Cho"/>
</dbReference>